<evidence type="ECO:0000313" key="2">
    <source>
        <dbReference type="EMBL" id="PRX12632.1"/>
    </source>
</evidence>
<sequence length="237" mass="24940">MPTGPPPAARRRPPLSAAAARRPPPPLSAAAARRPPPLSPGLSSSPGHLCGDPRLAYGHRSPRNLQRPHAWRPAAHIRAQITTQSATNARVATCGSHTDTDHHTTPNGRTRGDLRLTYGHRSPHNPQRPHAWRPAAHIRAQITTQPPTTTRVATRGSHTGAGHHAADWAAQVNQPTPTVSRIQSAMLSVRAGISTPVCGQLGPSLTTATSSGACRLDSRKKGPPESYGQGVVSGRGA</sequence>
<protein>
    <submittedName>
        <fullName evidence="2">Uncharacterized protein</fullName>
    </submittedName>
</protein>
<comment type="caution">
    <text evidence="2">The sequence shown here is derived from an EMBL/GenBank/DDBJ whole genome shotgun (WGS) entry which is preliminary data.</text>
</comment>
<dbReference type="Proteomes" id="UP000239415">
    <property type="component" value="Unassembled WGS sequence"/>
</dbReference>
<feature type="compositionally biased region" description="Polar residues" evidence="1">
    <location>
        <begin position="203"/>
        <end position="212"/>
    </location>
</feature>
<keyword evidence="3" id="KW-1185">Reference proteome</keyword>
<accession>A0A2T0JXC1</accession>
<gene>
    <name evidence="2" type="ORF">CLV67_12755</name>
</gene>
<dbReference type="AlphaFoldDB" id="A0A2T0JXC1"/>
<feature type="region of interest" description="Disordered" evidence="1">
    <location>
        <begin position="142"/>
        <end position="173"/>
    </location>
</feature>
<organism evidence="2 3">
    <name type="scientific">Actinoplanes italicus</name>
    <dbReference type="NCBI Taxonomy" id="113567"/>
    <lineage>
        <taxon>Bacteria</taxon>
        <taxon>Bacillati</taxon>
        <taxon>Actinomycetota</taxon>
        <taxon>Actinomycetes</taxon>
        <taxon>Micromonosporales</taxon>
        <taxon>Micromonosporaceae</taxon>
        <taxon>Actinoplanes</taxon>
    </lineage>
</organism>
<evidence type="ECO:0000256" key="1">
    <source>
        <dbReference type="SAM" id="MobiDB-lite"/>
    </source>
</evidence>
<feature type="region of interest" description="Disordered" evidence="1">
    <location>
        <begin position="202"/>
        <end position="237"/>
    </location>
</feature>
<feature type="region of interest" description="Disordered" evidence="1">
    <location>
        <begin position="1"/>
        <end position="66"/>
    </location>
</feature>
<name>A0A2T0JXC1_9ACTN</name>
<evidence type="ECO:0000313" key="3">
    <source>
        <dbReference type="Proteomes" id="UP000239415"/>
    </source>
</evidence>
<reference evidence="2 3" key="1">
    <citation type="submission" date="2018-03" db="EMBL/GenBank/DDBJ databases">
        <title>Genomic Encyclopedia of Archaeal and Bacterial Type Strains, Phase II (KMG-II): from individual species to whole genera.</title>
        <authorList>
            <person name="Goeker M."/>
        </authorList>
    </citation>
    <scope>NUCLEOTIDE SEQUENCE [LARGE SCALE GENOMIC DNA]</scope>
    <source>
        <strain evidence="2 3">DSM 43146</strain>
    </source>
</reference>
<dbReference type="EMBL" id="PVMZ01000027">
    <property type="protein sequence ID" value="PRX12632.1"/>
    <property type="molecule type" value="Genomic_DNA"/>
</dbReference>
<feature type="compositionally biased region" description="Low complexity" evidence="1">
    <location>
        <begin position="142"/>
        <end position="154"/>
    </location>
</feature>
<proteinExistence type="predicted"/>